<dbReference type="EMBL" id="LRQV01000006">
    <property type="protein sequence ID" value="KXK63376.1"/>
    <property type="molecule type" value="Genomic_DNA"/>
</dbReference>
<proteinExistence type="predicted"/>
<organism evidence="1 2">
    <name type="scientific">Micromonospora rosaria</name>
    <dbReference type="NCBI Taxonomy" id="47874"/>
    <lineage>
        <taxon>Bacteria</taxon>
        <taxon>Bacillati</taxon>
        <taxon>Actinomycetota</taxon>
        <taxon>Actinomycetes</taxon>
        <taxon>Micromonosporales</taxon>
        <taxon>Micromonosporaceae</taxon>
        <taxon>Micromonospora</taxon>
    </lineage>
</organism>
<dbReference type="OrthoDB" id="3398034at2"/>
<evidence type="ECO:0000313" key="1">
    <source>
        <dbReference type="EMBL" id="KXK63376.1"/>
    </source>
</evidence>
<accession>A0A136PYV0</accession>
<sequence>MTLPYTEADIERARAAVRAAAAQAWSDRTEDELLNHYADAVVAVLAAAGRLAPAADDDPHRAAGHRRRGPAARRLAFAADDDPRHIIDIRPKGWTIKHPLACRHGDLFGCAVNLAAENLTDPPAPLGRYAVTVDSIDGQLRIGDRVDQPEAGR</sequence>
<protein>
    <submittedName>
        <fullName evidence="1">Uncharacterized protein</fullName>
    </submittedName>
</protein>
<dbReference type="AlphaFoldDB" id="A0A136PYV0"/>
<comment type="caution">
    <text evidence="1">The sequence shown here is derived from an EMBL/GenBank/DDBJ whole genome shotgun (WGS) entry which is preliminary data.</text>
</comment>
<evidence type="ECO:0000313" key="2">
    <source>
        <dbReference type="Proteomes" id="UP000070620"/>
    </source>
</evidence>
<dbReference type="Proteomes" id="UP000070620">
    <property type="component" value="Unassembled WGS sequence"/>
</dbReference>
<name>A0A136PYV0_9ACTN</name>
<keyword evidence="2" id="KW-1185">Reference proteome</keyword>
<reference evidence="1 2" key="1">
    <citation type="submission" date="2016-01" db="EMBL/GenBank/DDBJ databases">
        <title>Whole genome sequence and analysis of Micromonospora rosaria DSM 803, which can produce antibacterial substance rosamicin.</title>
        <authorList>
            <person name="Yang H."/>
            <person name="He X."/>
            <person name="Zhu D."/>
        </authorList>
    </citation>
    <scope>NUCLEOTIDE SEQUENCE [LARGE SCALE GENOMIC DNA]</scope>
    <source>
        <strain evidence="1 2">DSM 803</strain>
    </source>
</reference>
<dbReference type="RefSeq" id="WP_067359827.1">
    <property type="nucleotide sequence ID" value="NZ_JBIUBN010000003.1"/>
</dbReference>
<dbReference type="InterPro" id="IPR045731">
    <property type="entry name" value="DUF6085"/>
</dbReference>
<gene>
    <name evidence="1" type="ORF">AWW66_03420</name>
</gene>
<dbReference type="Pfam" id="PF19563">
    <property type="entry name" value="DUF6085"/>
    <property type="match status" value="1"/>
</dbReference>